<dbReference type="RefSeq" id="WP_407048505.1">
    <property type="nucleotide sequence ID" value="NZ_CP158568.1"/>
</dbReference>
<dbReference type="SUPFAM" id="SSF46894">
    <property type="entry name" value="C-terminal effector domain of the bipartite response regulators"/>
    <property type="match status" value="1"/>
</dbReference>
<dbReference type="PROSITE" id="PS51755">
    <property type="entry name" value="OMPR_PHOB"/>
    <property type="match status" value="1"/>
</dbReference>
<evidence type="ECO:0000256" key="8">
    <source>
        <dbReference type="PROSITE-ProRule" id="PRU01091"/>
    </source>
</evidence>
<evidence type="ECO:0000256" key="4">
    <source>
        <dbReference type="ARBA" id="ARBA00023125"/>
    </source>
</evidence>
<dbReference type="Gene3D" id="3.40.50.2300">
    <property type="match status" value="1"/>
</dbReference>
<dbReference type="InterPro" id="IPR039420">
    <property type="entry name" value="WalR-like"/>
</dbReference>
<keyword evidence="4 8" id="KW-0238">DNA-binding</keyword>
<dbReference type="GO" id="GO:0000976">
    <property type="term" value="F:transcription cis-regulatory region binding"/>
    <property type="evidence" value="ECO:0007669"/>
    <property type="project" value="TreeGrafter"/>
</dbReference>
<gene>
    <name evidence="11" type="ORF">ABS361_15055</name>
</gene>
<dbReference type="InterPro" id="IPR001789">
    <property type="entry name" value="Sig_transdc_resp-reg_receiver"/>
</dbReference>
<evidence type="ECO:0000256" key="7">
    <source>
        <dbReference type="PROSITE-ProRule" id="PRU00169"/>
    </source>
</evidence>
<evidence type="ECO:0000259" key="9">
    <source>
        <dbReference type="PROSITE" id="PS50110"/>
    </source>
</evidence>
<accession>A0AAU7X5P9</accession>
<evidence type="ECO:0000256" key="6">
    <source>
        <dbReference type="ARBA" id="ARBA00040524"/>
    </source>
</evidence>
<evidence type="ECO:0000256" key="2">
    <source>
        <dbReference type="ARBA" id="ARBA00023012"/>
    </source>
</evidence>
<keyword evidence="1 7" id="KW-0597">Phosphoprotein</keyword>
<dbReference type="PANTHER" id="PTHR48111:SF22">
    <property type="entry name" value="REGULATOR OF RPOS"/>
    <property type="match status" value="1"/>
</dbReference>
<evidence type="ECO:0000256" key="5">
    <source>
        <dbReference type="ARBA" id="ARBA00023163"/>
    </source>
</evidence>
<dbReference type="SMART" id="SM00448">
    <property type="entry name" value="REC"/>
    <property type="match status" value="1"/>
</dbReference>
<dbReference type="PROSITE" id="PS50110">
    <property type="entry name" value="RESPONSE_REGULATORY"/>
    <property type="match status" value="1"/>
</dbReference>
<organism evidence="11">
    <name type="scientific">Methyloraptor flagellatus</name>
    <dbReference type="NCBI Taxonomy" id="3162530"/>
    <lineage>
        <taxon>Bacteria</taxon>
        <taxon>Pseudomonadati</taxon>
        <taxon>Pseudomonadota</taxon>
        <taxon>Alphaproteobacteria</taxon>
        <taxon>Hyphomicrobiales</taxon>
        <taxon>Ancalomicrobiaceae</taxon>
        <taxon>Methyloraptor</taxon>
    </lineage>
</organism>
<feature type="domain" description="Response regulatory" evidence="9">
    <location>
        <begin position="4"/>
        <end position="118"/>
    </location>
</feature>
<dbReference type="AlphaFoldDB" id="A0AAU7X5P9"/>
<dbReference type="SUPFAM" id="SSF52172">
    <property type="entry name" value="CheY-like"/>
    <property type="match status" value="1"/>
</dbReference>
<dbReference type="GO" id="GO:0005829">
    <property type="term" value="C:cytosol"/>
    <property type="evidence" value="ECO:0007669"/>
    <property type="project" value="TreeGrafter"/>
</dbReference>
<dbReference type="GO" id="GO:0000156">
    <property type="term" value="F:phosphorelay response regulator activity"/>
    <property type="evidence" value="ECO:0007669"/>
    <property type="project" value="TreeGrafter"/>
</dbReference>
<protein>
    <recommendedName>
        <fullName evidence="6">Cell cycle response regulator CtrA</fullName>
    </recommendedName>
</protein>
<evidence type="ECO:0000256" key="3">
    <source>
        <dbReference type="ARBA" id="ARBA00023015"/>
    </source>
</evidence>
<dbReference type="EMBL" id="CP158568">
    <property type="protein sequence ID" value="XBY43406.1"/>
    <property type="molecule type" value="Genomic_DNA"/>
</dbReference>
<evidence type="ECO:0000313" key="11">
    <source>
        <dbReference type="EMBL" id="XBY43406.1"/>
    </source>
</evidence>
<keyword evidence="5" id="KW-0804">Transcription</keyword>
<evidence type="ECO:0000259" key="10">
    <source>
        <dbReference type="PROSITE" id="PS51755"/>
    </source>
</evidence>
<dbReference type="Pfam" id="PF00072">
    <property type="entry name" value="Response_reg"/>
    <property type="match status" value="1"/>
</dbReference>
<keyword evidence="3" id="KW-0805">Transcription regulation</keyword>
<dbReference type="InterPro" id="IPR001867">
    <property type="entry name" value="OmpR/PhoB-type_DNA-bd"/>
</dbReference>
<sequence>MGPEIIVVEDDPDMCSVIERGLGQGLGRVQGFQTAAEALAASAKGEPKAFLIDVVLPDLDGFTLCRRLRERGFGGAIIFVSGRSGAQDRSRGIDAGADDYVVKPFTLGELEDRVRDQLGRKDRAQAAPGTMSGRSGIVLDVALQIARWQDRTVVLTARETLLLAALLRFGPDRFVTREELYAEVWGEETGGALNAVDVYLGYLRTKLARLVPGGQTLIQTLRGRGFRLRDAVAGSRLSKSAH</sequence>
<dbReference type="Gene3D" id="1.10.10.10">
    <property type="entry name" value="Winged helix-like DNA-binding domain superfamily/Winged helix DNA-binding domain"/>
    <property type="match status" value="1"/>
</dbReference>
<dbReference type="CDD" id="cd00383">
    <property type="entry name" value="trans_reg_C"/>
    <property type="match status" value="1"/>
</dbReference>
<feature type="domain" description="OmpR/PhoB-type" evidence="10">
    <location>
        <begin position="128"/>
        <end position="230"/>
    </location>
</feature>
<dbReference type="SMART" id="SM00862">
    <property type="entry name" value="Trans_reg_C"/>
    <property type="match status" value="1"/>
</dbReference>
<feature type="DNA-binding region" description="OmpR/PhoB-type" evidence="8">
    <location>
        <begin position="128"/>
        <end position="230"/>
    </location>
</feature>
<feature type="modified residue" description="4-aspartylphosphate" evidence="7">
    <location>
        <position position="53"/>
    </location>
</feature>
<dbReference type="InterPro" id="IPR036388">
    <property type="entry name" value="WH-like_DNA-bd_sf"/>
</dbReference>
<dbReference type="PANTHER" id="PTHR48111">
    <property type="entry name" value="REGULATOR OF RPOS"/>
    <property type="match status" value="1"/>
</dbReference>
<proteinExistence type="predicted"/>
<dbReference type="InterPro" id="IPR011006">
    <property type="entry name" value="CheY-like_superfamily"/>
</dbReference>
<keyword evidence="2" id="KW-0902">Two-component regulatory system</keyword>
<name>A0AAU7X5P9_9HYPH</name>
<dbReference type="GO" id="GO:0032993">
    <property type="term" value="C:protein-DNA complex"/>
    <property type="evidence" value="ECO:0007669"/>
    <property type="project" value="TreeGrafter"/>
</dbReference>
<dbReference type="GO" id="GO:0006355">
    <property type="term" value="P:regulation of DNA-templated transcription"/>
    <property type="evidence" value="ECO:0007669"/>
    <property type="project" value="InterPro"/>
</dbReference>
<reference evidence="11" key="1">
    <citation type="submission" date="2024-06" db="EMBL/GenBank/DDBJ databases">
        <title>Methylostella associata gen. nov., sp. nov., a novel Ancalomicrobiaceae-affiliated facultatively methylotrophic bacteria that feed on methanotrophs of the genus Methylococcus.</title>
        <authorList>
            <person name="Saltykova V."/>
            <person name="Danilova O.V."/>
            <person name="Oshkin I.Y."/>
            <person name="Belova S.E."/>
            <person name="Pimenov N.V."/>
            <person name="Dedysh S.N."/>
        </authorList>
    </citation>
    <scope>NUCLEOTIDE SEQUENCE</scope>
    <source>
        <strain evidence="11">S20</strain>
    </source>
</reference>
<dbReference type="Pfam" id="PF00486">
    <property type="entry name" value="Trans_reg_C"/>
    <property type="match status" value="1"/>
</dbReference>
<evidence type="ECO:0000256" key="1">
    <source>
        <dbReference type="ARBA" id="ARBA00022553"/>
    </source>
</evidence>
<dbReference type="InterPro" id="IPR016032">
    <property type="entry name" value="Sig_transdc_resp-reg_C-effctor"/>
</dbReference>
<dbReference type="KEGG" id="mflg:ABS361_15055"/>